<dbReference type="EMBL" id="WJBH02000007">
    <property type="protein sequence ID" value="KAI9555928.1"/>
    <property type="molecule type" value="Genomic_DNA"/>
</dbReference>
<protein>
    <submittedName>
        <fullName evidence="2">Uncharacterized protein</fullName>
    </submittedName>
</protein>
<dbReference type="AlphaFoldDB" id="A0AAD5PSA7"/>
<dbReference type="Proteomes" id="UP000820818">
    <property type="component" value="Linkage Group LG7"/>
</dbReference>
<keyword evidence="3" id="KW-1185">Reference proteome</keyword>
<accession>A0AAD5PSA7</accession>
<gene>
    <name evidence="2" type="ORF">GHT06_018465</name>
</gene>
<organism evidence="2 3">
    <name type="scientific">Daphnia sinensis</name>
    <dbReference type="NCBI Taxonomy" id="1820382"/>
    <lineage>
        <taxon>Eukaryota</taxon>
        <taxon>Metazoa</taxon>
        <taxon>Ecdysozoa</taxon>
        <taxon>Arthropoda</taxon>
        <taxon>Crustacea</taxon>
        <taxon>Branchiopoda</taxon>
        <taxon>Diplostraca</taxon>
        <taxon>Cladocera</taxon>
        <taxon>Anomopoda</taxon>
        <taxon>Daphniidae</taxon>
        <taxon>Daphnia</taxon>
        <taxon>Daphnia similis group</taxon>
    </lineage>
</organism>
<comment type="caution">
    <text evidence="2">The sequence shown here is derived from an EMBL/GenBank/DDBJ whole genome shotgun (WGS) entry which is preliminary data.</text>
</comment>
<reference evidence="2 3" key="1">
    <citation type="submission" date="2022-05" db="EMBL/GenBank/DDBJ databases">
        <title>A multi-omics perspective on studying reproductive biology in Daphnia sinensis.</title>
        <authorList>
            <person name="Jia J."/>
        </authorList>
    </citation>
    <scope>NUCLEOTIDE SEQUENCE [LARGE SCALE GENOMIC DNA]</scope>
    <source>
        <strain evidence="2 3">WSL</strain>
    </source>
</reference>
<evidence type="ECO:0000313" key="2">
    <source>
        <dbReference type="EMBL" id="KAI9555928.1"/>
    </source>
</evidence>
<feature type="compositionally biased region" description="Polar residues" evidence="1">
    <location>
        <begin position="7"/>
        <end position="16"/>
    </location>
</feature>
<evidence type="ECO:0000313" key="3">
    <source>
        <dbReference type="Proteomes" id="UP000820818"/>
    </source>
</evidence>
<proteinExistence type="predicted"/>
<evidence type="ECO:0000256" key="1">
    <source>
        <dbReference type="SAM" id="MobiDB-lite"/>
    </source>
</evidence>
<feature type="region of interest" description="Disordered" evidence="1">
    <location>
        <begin position="1"/>
        <end position="25"/>
    </location>
</feature>
<name>A0AAD5PSA7_9CRUS</name>
<sequence>MKALITRSHTPLLTQTKRTKEERPRSLSRYCPLGVQTLFGSYVAQSCQATALVLVVQVPAVRFPVTATANTETTHVPGKKKNGTLVMNHVNEHVVVHRVSKKHDNVIGTGTQRTARTDFAIAVLREKKLGDETEITVLQNAVARLAIVAGLLPDTNFTVCRKNMREFREWMTSSLKPSEARQLRESFIPNFANSSFQLKGLQLNSSIVRRFKDPNLRGPDLTKAEASEKSHKAEQYKVLDVARPLLFLQEKMS</sequence>